<dbReference type="AlphaFoldDB" id="A0AAD3XTV5"/>
<proteinExistence type="predicted"/>
<reference evidence="2" key="1">
    <citation type="submission" date="2023-05" db="EMBL/GenBank/DDBJ databases">
        <title>Nepenthes gracilis genome sequencing.</title>
        <authorList>
            <person name="Fukushima K."/>
        </authorList>
    </citation>
    <scope>NUCLEOTIDE SEQUENCE</scope>
    <source>
        <strain evidence="2">SING2019-196</strain>
    </source>
</reference>
<organism evidence="2 3">
    <name type="scientific">Nepenthes gracilis</name>
    <name type="common">Slender pitcher plant</name>
    <dbReference type="NCBI Taxonomy" id="150966"/>
    <lineage>
        <taxon>Eukaryota</taxon>
        <taxon>Viridiplantae</taxon>
        <taxon>Streptophyta</taxon>
        <taxon>Embryophyta</taxon>
        <taxon>Tracheophyta</taxon>
        <taxon>Spermatophyta</taxon>
        <taxon>Magnoliopsida</taxon>
        <taxon>eudicotyledons</taxon>
        <taxon>Gunneridae</taxon>
        <taxon>Pentapetalae</taxon>
        <taxon>Caryophyllales</taxon>
        <taxon>Nepenthaceae</taxon>
        <taxon>Nepenthes</taxon>
    </lineage>
</organism>
<dbReference type="Proteomes" id="UP001279734">
    <property type="component" value="Unassembled WGS sequence"/>
</dbReference>
<feature type="region of interest" description="Disordered" evidence="1">
    <location>
        <begin position="112"/>
        <end position="150"/>
    </location>
</feature>
<protein>
    <submittedName>
        <fullName evidence="2">Uncharacterized protein</fullName>
    </submittedName>
</protein>
<evidence type="ECO:0000313" key="2">
    <source>
        <dbReference type="EMBL" id="GMH16110.1"/>
    </source>
</evidence>
<gene>
    <name evidence="2" type="ORF">Nepgr_017951</name>
</gene>
<evidence type="ECO:0000313" key="3">
    <source>
        <dbReference type="Proteomes" id="UP001279734"/>
    </source>
</evidence>
<keyword evidence="3" id="KW-1185">Reference proteome</keyword>
<sequence length="150" mass="16219">MKRHKRKASGIKFNEPLIRRRVTSSESLIQARPTLETGIGADLIVGGQSVTPPVEVSQEQEIVGELTGAGRSEGILNKEAQPVHLPKLAQAQLKPPVIPANTEGNAIMTKVMEERPKSPVIDRTTSSSHPETGLHQLDWPFTPDAMASSS</sequence>
<comment type="caution">
    <text evidence="2">The sequence shown here is derived from an EMBL/GenBank/DDBJ whole genome shotgun (WGS) entry which is preliminary data.</text>
</comment>
<evidence type="ECO:0000256" key="1">
    <source>
        <dbReference type="SAM" id="MobiDB-lite"/>
    </source>
</evidence>
<name>A0AAD3XTV5_NEPGR</name>
<dbReference type="EMBL" id="BSYO01000016">
    <property type="protein sequence ID" value="GMH16110.1"/>
    <property type="molecule type" value="Genomic_DNA"/>
</dbReference>
<accession>A0AAD3XTV5</accession>